<keyword evidence="2" id="KW-1185">Reference proteome</keyword>
<name>A0A2B7XY66_POLH7</name>
<proteinExistence type="predicted"/>
<dbReference type="EMBL" id="PDNA01000096">
    <property type="protein sequence ID" value="PGH14156.1"/>
    <property type="molecule type" value="Genomic_DNA"/>
</dbReference>
<dbReference type="OrthoDB" id="4191831at2759"/>
<organism evidence="1 2">
    <name type="scientific">Polytolypa hystricis (strain UAMH7299)</name>
    <dbReference type="NCBI Taxonomy" id="1447883"/>
    <lineage>
        <taxon>Eukaryota</taxon>
        <taxon>Fungi</taxon>
        <taxon>Dikarya</taxon>
        <taxon>Ascomycota</taxon>
        <taxon>Pezizomycotina</taxon>
        <taxon>Eurotiomycetes</taxon>
        <taxon>Eurotiomycetidae</taxon>
        <taxon>Onygenales</taxon>
        <taxon>Onygenales incertae sedis</taxon>
        <taxon>Polytolypa</taxon>
    </lineage>
</organism>
<dbReference type="Gene3D" id="3.80.10.10">
    <property type="entry name" value="Ribonuclease Inhibitor"/>
    <property type="match status" value="1"/>
</dbReference>
<dbReference type="InterPro" id="IPR032675">
    <property type="entry name" value="LRR_dom_sf"/>
</dbReference>
<gene>
    <name evidence="1" type="ORF">AJ80_06023</name>
</gene>
<dbReference type="SUPFAM" id="SSF52047">
    <property type="entry name" value="RNI-like"/>
    <property type="match status" value="1"/>
</dbReference>
<reference evidence="1 2" key="1">
    <citation type="submission" date="2017-10" db="EMBL/GenBank/DDBJ databases">
        <title>Comparative genomics in systemic dimorphic fungi from Ajellomycetaceae.</title>
        <authorList>
            <person name="Munoz J.F."/>
            <person name="Mcewen J.G."/>
            <person name="Clay O.K."/>
            <person name="Cuomo C.A."/>
        </authorList>
    </citation>
    <scope>NUCLEOTIDE SEQUENCE [LARGE SCALE GENOMIC DNA]</scope>
    <source>
        <strain evidence="1 2">UAMH7299</strain>
    </source>
</reference>
<dbReference type="AlphaFoldDB" id="A0A2B7XY66"/>
<evidence type="ECO:0000313" key="1">
    <source>
        <dbReference type="EMBL" id="PGH14156.1"/>
    </source>
</evidence>
<accession>A0A2B7XY66</accession>
<dbReference type="Proteomes" id="UP000224634">
    <property type="component" value="Unassembled WGS sequence"/>
</dbReference>
<evidence type="ECO:0000313" key="2">
    <source>
        <dbReference type="Proteomes" id="UP000224634"/>
    </source>
</evidence>
<protein>
    <submittedName>
        <fullName evidence="1">Uncharacterized protein</fullName>
    </submittedName>
</protein>
<sequence>MVSFAAKSVSAAETSSPAFAKLKELHVRNNIDCTICLTHPSREDIVFPFLLLPSLERLDVILADSAFVPDEIPQSPNLKSLGILNCGASGDICTSLLDAAPKLETLEYFLAQNLEVLKNDVDYEYGYQDEWKAFTSSLKHVSSTLKSLTVSVDFALLSGVPEEMDDGWVDGVWARRGCMGSLPSLLVLNAWKYPSSSSLAGSLGSPKNDCGMFFHAVYGSSA</sequence>
<comment type="caution">
    <text evidence="1">The sequence shown here is derived from an EMBL/GenBank/DDBJ whole genome shotgun (WGS) entry which is preliminary data.</text>
</comment>